<dbReference type="SMART" id="SM00567">
    <property type="entry name" value="EZ_HEAT"/>
    <property type="match status" value="1"/>
</dbReference>
<name>A0ABW1YDF1_9DEIO</name>
<dbReference type="Gene3D" id="1.25.10.10">
    <property type="entry name" value="Leucine-rich Repeat Variant"/>
    <property type="match status" value="1"/>
</dbReference>
<dbReference type="InterPro" id="IPR016024">
    <property type="entry name" value="ARM-type_fold"/>
</dbReference>
<comment type="caution">
    <text evidence="1">The sequence shown here is derived from an EMBL/GenBank/DDBJ whole genome shotgun (WGS) entry which is preliminary data.</text>
</comment>
<reference evidence="2" key="1">
    <citation type="journal article" date="2019" name="Int. J. Syst. Evol. Microbiol.">
        <title>The Global Catalogue of Microorganisms (GCM) 10K type strain sequencing project: providing services to taxonomists for standard genome sequencing and annotation.</title>
        <authorList>
            <consortium name="The Broad Institute Genomics Platform"/>
            <consortium name="The Broad Institute Genome Sequencing Center for Infectious Disease"/>
            <person name="Wu L."/>
            <person name="Ma J."/>
        </authorList>
    </citation>
    <scope>NUCLEOTIDE SEQUENCE [LARGE SCALE GENOMIC DNA]</scope>
    <source>
        <strain evidence="2">CGMCC 1.15772</strain>
    </source>
</reference>
<dbReference type="InterPro" id="IPR011989">
    <property type="entry name" value="ARM-like"/>
</dbReference>
<keyword evidence="2" id="KW-1185">Reference proteome</keyword>
<dbReference type="Pfam" id="PF13646">
    <property type="entry name" value="HEAT_2"/>
    <property type="match status" value="1"/>
</dbReference>
<evidence type="ECO:0000313" key="2">
    <source>
        <dbReference type="Proteomes" id="UP001596297"/>
    </source>
</evidence>
<proteinExistence type="predicted"/>
<dbReference type="Proteomes" id="UP001596297">
    <property type="component" value="Unassembled WGS sequence"/>
</dbReference>
<accession>A0ABW1YDF1</accession>
<protein>
    <submittedName>
        <fullName evidence="1">HEAT repeat domain-containing protein</fullName>
    </submittedName>
</protein>
<dbReference type="SUPFAM" id="SSF48371">
    <property type="entry name" value="ARM repeat"/>
    <property type="match status" value="1"/>
</dbReference>
<evidence type="ECO:0000313" key="1">
    <source>
        <dbReference type="EMBL" id="MFC6592331.1"/>
    </source>
</evidence>
<dbReference type="EMBL" id="JBHSWD010000001">
    <property type="protein sequence ID" value="MFC6592331.1"/>
    <property type="molecule type" value="Genomic_DNA"/>
</dbReference>
<dbReference type="RefSeq" id="WP_380083353.1">
    <property type="nucleotide sequence ID" value="NZ_JBHSWD010000001.1"/>
</dbReference>
<gene>
    <name evidence="1" type="ORF">ACFP81_10225</name>
</gene>
<organism evidence="1 2">
    <name type="scientific">Deinococcus lacus</name>
    <dbReference type="NCBI Taxonomy" id="392561"/>
    <lineage>
        <taxon>Bacteria</taxon>
        <taxon>Thermotogati</taxon>
        <taxon>Deinococcota</taxon>
        <taxon>Deinococci</taxon>
        <taxon>Deinococcales</taxon>
        <taxon>Deinococcaceae</taxon>
        <taxon>Deinococcus</taxon>
    </lineage>
</organism>
<sequence length="206" mass="23151">MIFEVGVRVGRIWAKMRRLNDAAKNQIVAFMLECSTQLVSDESFALEQAEEMLVDLFEFINTFDDSETYDFLRQLLRERKETALVNQAFDALIQMPRREPAQFLAEVLRHSDAGWRCAGCRALGNLGARSSSKAIQLLCTALLQDEDADVRYAAAEALEEVGDETALSALQFTIEHDKGVDYETFPIAGAAQKAVNAIQRRRSELL</sequence>
<dbReference type="InterPro" id="IPR004155">
    <property type="entry name" value="PBS_lyase_HEAT"/>
</dbReference>